<organism evidence="1 2">
    <name type="scientific">Roseateles hydrophilus</name>
    <dbReference type="NCBI Taxonomy" id="2975054"/>
    <lineage>
        <taxon>Bacteria</taxon>
        <taxon>Pseudomonadati</taxon>
        <taxon>Pseudomonadota</taxon>
        <taxon>Betaproteobacteria</taxon>
        <taxon>Burkholderiales</taxon>
        <taxon>Sphaerotilaceae</taxon>
        <taxon>Roseateles</taxon>
    </lineage>
</organism>
<evidence type="ECO:0000313" key="2">
    <source>
        <dbReference type="Proteomes" id="UP001076464"/>
    </source>
</evidence>
<reference evidence="1" key="1">
    <citation type="submission" date="2022-08" db="EMBL/GenBank/DDBJ databases">
        <title>Genome sequencing of Pelomonas sp. UHG3.</title>
        <authorList>
            <person name="So Y."/>
        </authorList>
    </citation>
    <scope>NUCLEOTIDE SEQUENCE</scope>
    <source>
        <strain evidence="1">UHG3</strain>
    </source>
</reference>
<dbReference type="Proteomes" id="UP001076464">
    <property type="component" value="Unassembled WGS sequence"/>
</dbReference>
<sequence length="74" mass="8225">MLEQRYCHERLPVSRWAREPATNQINALDALGGVVMTLTAGPNFAPRLAAAFHTTRDTHPRYSTLGLRPPAFPP</sequence>
<comment type="caution">
    <text evidence="1">The sequence shown here is derived from an EMBL/GenBank/DDBJ whole genome shotgun (WGS) entry which is preliminary data.</text>
</comment>
<keyword evidence="2" id="KW-1185">Reference proteome</keyword>
<proteinExistence type="predicted"/>
<gene>
    <name evidence="1" type="ORF">NYO99_11850</name>
</gene>
<accession>A0ACC6CBA4</accession>
<name>A0ACC6CBA4_9BURK</name>
<protein>
    <submittedName>
        <fullName evidence="1">Uncharacterized protein</fullName>
    </submittedName>
</protein>
<evidence type="ECO:0000313" key="1">
    <source>
        <dbReference type="EMBL" id="MCY4745668.1"/>
    </source>
</evidence>
<dbReference type="EMBL" id="JAPPUY010000003">
    <property type="protein sequence ID" value="MCY4745668.1"/>
    <property type="molecule type" value="Genomic_DNA"/>
</dbReference>